<dbReference type="InterPro" id="IPR001680">
    <property type="entry name" value="WD40_rpt"/>
</dbReference>
<dbReference type="SUPFAM" id="SSF56204">
    <property type="entry name" value="Hect, E3 ligase catalytic domain"/>
    <property type="match status" value="1"/>
</dbReference>
<evidence type="ECO:0000256" key="2">
    <source>
        <dbReference type="ARBA" id="ARBA00004496"/>
    </source>
</evidence>
<dbReference type="PROSITE" id="PS50082">
    <property type="entry name" value="WD_REPEATS_2"/>
    <property type="match status" value="2"/>
</dbReference>
<keyword evidence="8" id="KW-0677">Repeat</keyword>
<keyword evidence="7" id="KW-0808">Transferase</keyword>
<feature type="repeat" description="RCC1" evidence="12">
    <location>
        <begin position="1652"/>
        <end position="1703"/>
    </location>
</feature>
<dbReference type="InterPro" id="IPR035983">
    <property type="entry name" value="Hect_E3_ubiquitin_ligase"/>
</dbReference>
<dbReference type="PROSITE" id="PS50012">
    <property type="entry name" value="RCC1_3"/>
    <property type="match status" value="6"/>
</dbReference>
<name>A0A2J7PHR1_9NEOP</name>
<evidence type="ECO:0000313" key="16">
    <source>
        <dbReference type="Proteomes" id="UP000235965"/>
    </source>
</evidence>
<feature type="repeat" description="WD" evidence="11">
    <location>
        <begin position="944"/>
        <end position="975"/>
    </location>
</feature>
<comment type="caution">
    <text evidence="15">The sequence shown here is derived from an EMBL/GenBank/DDBJ whole genome shotgun (WGS) entry which is preliminary data.</text>
</comment>
<keyword evidence="6" id="KW-0597">Phosphoprotein</keyword>
<evidence type="ECO:0000256" key="8">
    <source>
        <dbReference type="ARBA" id="ARBA00022737"/>
    </source>
</evidence>
<dbReference type="PROSITE" id="PS50237">
    <property type="entry name" value="HECT"/>
    <property type="match status" value="1"/>
</dbReference>
<dbReference type="InterPro" id="IPR000569">
    <property type="entry name" value="HECT_dom"/>
</dbReference>
<dbReference type="InterPro" id="IPR015943">
    <property type="entry name" value="WD40/YVTN_repeat-like_dom_sf"/>
</dbReference>
<feature type="repeat" description="WD" evidence="11">
    <location>
        <begin position="1140"/>
        <end position="1172"/>
    </location>
</feature>
<feature type="compositionally biased region" description="Basic and acidic residues" evidence="13">
    <location>
        <begin position="98"/>
        <end position="115"/>
    </location>
</feature>
<dbReference type="PANTHER" id="PTHR22872:SF6">
    <property type="entry name" value="E3 UBIQUITIN-PROTEIN LIGASE HERC1-RELATED"/>
    <property type="match status" value="1"/>
</dbReference>
<accession>A0A2J7PHR1</accession>
<dbReference type="GO" id="GO:0009966">
    <property type="term" value="P:regulation of signal transduction"/>
    <property type="evidence" value="ECO:0007669"/>
    <property type="project" value="UniProtKB-ARBA"/>
</dbReference>
<dbReference type="Pfam" id="PF25390">
    <property type="entry name" value="WD40_RLD"/>
    <property type="match status" value="1"/>
</dbReference>
<dbReference type="PANTHER" id="PTHR22872">
    <property type="entry name" value="BTK-BINDING PROTEIN-RELATED"/>
    <property type="match status" value="1"/>
</dbReference>
<reference evidence="15 16" key="1">
    <citation type="submission" date="2017-12" db="EMBL/GenBank/DDBJ databases">
        <title>Hemimetabolous genomes reveal molecular basis of termite eusociality.</title>
        <authorList>
            <person name="Harrison M.C."/>
            <person name="Jongepier E."/>
            <person name="Robertson H.M."/>
            <person name="Arning N."/>
            <person name="Bitard-Feildel T."/>
            <person name="Chao H."/>
            <person name="Childers C.P."/>
            <person name="Dinh H."/>
            <person name="Doddapaneni H."/>
            <person name="Dugan S."/>
            <person name="Gowin J."/>
            <person name="Greiner C."/>
            <person name="Han Y."/>
            <person name="Hu H."/>
            <person name="Hughes D.S.T."/>
            <person name="Huylmans A.-K."/>
            <person name="Kemena C."/>
            <person name="Kremer L.P.M."/>
            <person name="Lee S.L."/>
            <person name="Lopez-Ezquerra A."/>
            <person name="Mallet L."/>
            <person name="Monroy-Kuhn J.M."/>
            <person name="Moser A."/>
            <person name="Murali S.C."/>
            <person name="Muzny D.M."/>
            <person name="Otani S."/>
            <person name="Piulachs M.-D."/>
            <person name="Poelchau M."/>
            <person name="Qu J."/>
            <person name="Schaub F."/>
            <person name="Wada-Katsumata A."/>
            <person name="Worley K.C."/>
            <person name="Xie Q."/>
            <person name="Ylla G."/>
            <person name="Poulsen M."/>
            <person name="Gibbs R.A."/>
            <person name="Schal C."/>
            <person name="Richards S."/>
            <person name="Belles X."/>
            <person name="Korb J."/>
            <person name="Bornberg-Bauer E."/>
        </authorList>
    </citation>
    <scope>NUCLEOTIDE SEQUENCE [LARGE SCALE GENOMIC DNA]</scope>
    <source>
        <tissue evidence="15">Whole body</tissue>
    </source>
</reference>
<evidence type="ECO:0000256" key="6">
    <source>
        <dbReference type="ARBA" id="ARBA00022553"/>
    </source>
</evidence>
<feature type="repeat" description="RCC1" evidence="12">
    <location>
        <begin position="1757"/>
        <end position="1808"/>
    </location>
</feature>
<feature type="compositionally biased region" description="Low complexity" evidence="13">
    <location>
        <begin position="237"/>
        <end position="247"/>
    </location>
</feature>
<comment type="subcellular location">
    <subcellularLocation>
        <location evidence="2">Cytoplasm</location>
    </subcellularLocation>
</comment>
<dbReference type="Gene3D" id="2.130.10.30">
    <property type="entry name" value="Regulator of chromosome condensation 1/beta-lactamase-inhibitor protein II"/>
    <property type="match status" value="1"/>
</dbReference>
<dbReference type="InterPro" id="IPR000408">
    <property type="entry name" value="Reg_chr_condens"/>
</dbReference>
<keyword evidence="9 10" id="KW-0833">Ubl conjugation pathway</keyword>
<dbReference type="Gene3D" id="3.90.1750.10">
    <property type="entry name" value="Hect, E3 ligase catalytic domains"/>
    <property type="match status" value="1"/>
</dbReference>
<dbReference type="OrthoDB" id="239701at2759"/>
<comment type="catalytic activity">
    <reaction evidence="1">
        <text>S-ubiquitinyl-[E2 ubiquitin-conjugating enzyme]-L-cysteine + [acceptor protein]-L-lysine = [E2 ubiquitin-conjugating enzyme]-L-cysteine + N(6)-ubiquitinyl-[acceptor protein]-L-lysine.</text>
        <dbReference type="EC" id="2.3.2.26"/>
    </reaction>
</comment>
<evidence type="ECO:0000256" key="4">
    <source>
        <dbReference type="ARBA" id="ARBA00012485"/>
    </source>
</evidence>
<dbReference type="FunFam" id="3.30.2410.10:FF:000006">
    <property type="entry name" value="probable E3 ubiquitin-protein ligase HERC1 isoform X2"/>
    <property type="match status" value="1"/>
</dbReference>
<evidence type="ECO:0000256" key="5">
    <source>
        <dbReference type="ARBA" id="ARBA00022490"/>
    </source>
</evidence>
<feature type="region of interest" description="Disordered" evidence="13">
    <location>
        <begin position="9"/>
        <end position="35"/>
    </location>
</feature>
<dbReference type="PROSITE" id="PS00626">
    <property type="entry name" value="RCC1_2"/>
    <property type="match status" value="2"/>
</dbReference>
<dbReference type="InterPro" id="IPR051625">
    <property type="entry name" value="Signaling_Regulatory_Domain"/>
</dbReference>
<dbReference type="Gene3D" id="3.30.2160.10">
    <property type="entry name" value="Hect, E3 ligase catalytic domain"/>
    <property type="match status" value="1"/>
</dbReference>
<dbReference type="PROSITE" id="PS50294">
    <property type="entry name" value="WD_REPEATS_REGION"/>
    <property type="match status" value="2"/>
</dbReference>
<dbReference type="Proteomes" id="UP000235965">
    <property type="component" value="Unassembled WGS sequence"/>
</dbReference>
<dbReference type="STRING" id="105785.A0A2J7PHR1"/>
<dbReference type="Gene3D" id="2.130.10.10">
    <property type="entry name" value="YVTN repeat-like/Quinoprotein amine dehydrogenase"/>
    <property type="match status" value="1"/>
</dbReference>
<dbReference type="InterPro" id="IPR058923">
    <property type="entry name" value="RCC1-like_dom"/>
</dbReference>
<keyword evidence="11" id="KW-0853">WD repeat</keyword>
<dbReference type="SUPFAM" id="SSF50985">
    <property type="entry name" value="RCC1/BLIP-II"/>
    <property type="match status" value="1"/>
</dbReference>
<dbReference type="Pfam" id="PF00632">
    <property type="entry name" value="HECT"/>
    <property type="match status" value="1"/>
</dbReference>
<evidence type="ECO:0000256" key="10">
    <source>
        <dbReference type="PROSITE-ProRule" id="PRU00104"/>
    </source>
</evidence>
<evidence type="ECO:0000259" key="14">
    <source>
        <dbReference type="PROSITE" id="PS50237"/>
    </source>
</evidence>
<evidence type="ECO:0000256" key="3">
    <source>
        <dbReference type="ARBA" id="ARBA00004906"/>
    </source>
</evidence>
<feature type="region of interest" description="Disordered" evidence="13">
    <location>
        <begin position="212"/>
        <end position="247"/>
    </location>
</feature>
<dbReference type="GO" id="GO:0061630">
    <property type="term" value="F:ubiquitin protein ligase activity"/>
    <property type="evidence" value="ECO:0007669"/>
    <property type="project" value="UniProtKB-EC"/>
</dbReference>
<dbReference type="SMART" id="SM00320">
    <property type="entry name" value="WD40"/>
    <property type="match status" value="6"/>
</dbReference>
<keyword evidence="16" id="KW-1185">Reference proteome</keyword>
<dbReference type="SMART" id="SM00119">
    <property type="entry name" value="HECTc"/>
    <property type="match status" value="1"/>
</dbReference>
<dbReference type="EMBL" id="NEVH01025133">
    <property type="protein sequence ID" value="PNF15863.1"/>
    <property type="molecule type" value="Genomic_DNA"/>
</dbReference>
<proteinExistence type="predicted"/>
<feature type="repeat" description="RCC1" evidence="12">
    <location>
        <begin position="1809"/>
        <end position="1860"/>
    </location>
</feature>
<feature type="domain" description="HECT" evidence="14">
    <location>
        <begin position="1997"/>
        <end position="2344"/>
    </location>
</feature>
<feature type="repeat" description="RCC1" evidence="12">
    <location>
        <begin position="1705"/>
        <end position="1756"/>
    </location>
</feature>
<feature type="repeat" description="RCC1" evidence="12">
    <location>
        <begin position="1496"/>
        <end position="1544"/>
    </location>
</feature>
<dbReference type="EC" id="2.3.2.26" evidence="4"/>
<evidence type="ECO:0000256" key="13">
    <source>
        <dbReference type="SAM" id="MobiDB-lite"/>
    </source>
</evidence>
<keyword evidence="5" id="KW-0963">Cytoplasm</keyword>
<dbReference type="Pfam" id="PF00400">
    <property type="entry name" value="WD40"/>
    <property type="match status" value="4"/>
</dbReference>
<sequence>MVSSIIGEVTQRRGSTERLVQSGSDARVEGENAGNTASKDTIASRVANHKLLECEIVCLQLAFLKLAALKCLATLLSCGHYSELLLVPCAVPQKSSDGIDKDKDNVNDGELKQQKPEMASGEEQGSTDDTFKDSSCLLLEEAELRDALTRIMRFMVSKSVEQCKLRSLVCLGELERVNTVLHSMYVQAKAEEGFHIQETETKIRSLTNVHDVNSGQQDNAQDTSTGPHSPHNSMSTPVPHAPSSSSLSRLVRRIPPLVPPSFLPLAAALCSFSEFSSPQLTSPSLSNKPTPQSAPLLRVHRLRTPSPPPPPIAAPLMEMGFSLKHVQKAINVTGSTGDMSAHTINQLATWMIEHPCIDSEVLEGREDDSGHSSGSEILLSRAQTVDVSHCSPDLDLGAGCRTGLGPRRRGCSDYRTYMAERAAQDRERQHVRGEAQPLYGLLQDAEPVVSLPQGADSVRMSDMGSSSGVFPTAAAQMDYGLPLVCGICHQVSSHLAGHMLSAHPGCGLLWGAGYCGNILGTNYLMCNECQDKYSLQFQCFPKLPAHTGGGSNAVMGSVSGNVFPSNLAQLLAPDLLGSSSVHDEEVDILCVQTDERSTLLSDSFSKLAPYLGLGERRTAPEPLLLKEADPLGASTVPSFTLENISSGQLGQLKPGAAKGDGKHKSLGEQASLLTSSQDRIMALQRITAAAQILVARSVVMSALSLLSVSGTSCSLPAGLAAIGLSDIRKVVRLMSLTAGGRVELASDMQQPLTEGGPRPGAGASSLQLGHLTSHLPPATATCLSYLSCAIAALAQTDKEASELVLQMCTKELLAAAMGAVNQSSGSRIGAPDVTHGFAVTQALVSLLASHGGTSLTSTVKEDNDDKLVSSPVTDAPVISPLQLPDALAACILSTRLASSHRQWASQQLVKCIAAKISVLSPQNLDSLNFADLSGVMPPCSMMELKGHDNRTSFTTWHEDRGMLATCGYDGTVRVWCSANTNQAFLAHTLVFHQSENVYGSELSGELISQLGWSASGKFVAAAMDNTVNVWHLPGGPDVAVTGEDFHIDTQSAWVTSMAWPQVTSQDEPEHLLVGTINGSVVLLTIFPRNKQREELVHCSQQYASVTHIEWFDEEKEFAIAFTDGVVKLGRKNPNFQPVSVSAHQGGLSSIKWDPRGQLLATCGVDGVCHIWKEMESVWISVYTLVPPHEPVSLAWSPIVGKGCTPLLLCVGTVQGRVSVWALPDAHVEEHHHRMEPQLVMQLQGHLYHPVTSLSVHRDGLLLASGSIKGPSGVVNIWSLQDGSLLQTNTGTGGVHSLTWLGETGLAVCFRRSKDVRILHYGMREMTQIRVLAGANASLLRQGVTGLQSAPCLRALLQALPTLLQEQYQYEKPLVVSGEQLLHSCHLKCLAALVLLLRLDKVLCYQPVPPNHDEYFSVVPEWQWLQVFSVGVHTAEALVNRTKLPQEFCTLVQEGTKEEEDESLIATNNSRWSLKADEQIMSWSTQQPHDWQIGGKCHAFLWGSGRHGQLGEAGRSALMPVETESFSGAQQIVCGQNCTFVIQANGTVLACGEGSYGRLGQGNSDDLHSLSIISSLQGFVITALATSCGSDGHSLALAESGEVFSWGDGDYGKLGHGNSDRQRRPRQIEALQSEEVVQVACGFKHSAVVTADGKLFTFGNGDYGRLGLGTTANKKLPERVTALEGHSVGQVACGLNHTVCVSSDGNLVWAFGDGDYGKLGLGNTATKSTPQKVDLLCGVGVKRVCCGTQFTVFLTQDGHVFTCGMDRLIGQPDSRARGHTKPQQVPALNGHFVEEIAVGAEHALALTSTGDVWGWGNNGDGQLGLGHTAIVREPQLVTALSGKGAKQISTGRTHSAAWTSPPLPRRSPGVSIPLRFGLPAHIPPQYGHLQGTSIVAIQARLRLLYRFSDILYACWRLLPLCPQQYEWLTPSLRTFTSSRLRPLLAPRVYTLPLVRSVGRTMVQGRNYGPQVTVRRLATRGRRCKPIFVQVARQVVKMKPAELRLPSRAWKVKLVGEGADDAGGVFDDTITEMCQELISGAVPLLVPTQNATNDTGYNRDRYLLNPTLCTAQHLSWFKFLGILFGVAVRTKKPLAVPLAPFVWKLLVGEPLSIDDLEETDSLYAQSLRAIRDIHQSGVTEATFHEVIPLECFEGTSCTNQLVPIVAGGRSIPLTFHNRLQYVEQAIYFRLHELDLQVAAVREGMAWIIPVPLLSLVTAQHLEQLVCGLPHISIQLLRRVVRYRELDENNLLVQWLWDILEGFTNAERVLFMRFVSGRSRLPANLADLSQRFQVMKVDRAPDGLPTAQTCFFQLRLPPYSSQEIMAERLRYAINNCRSIDMDNYMLARNTDMGQASDDEY</sequence>
<feature type="active site" description="Glycyl thioester intermediate" evidence="10">
    <location>
        <position position="2307"/>
    </location>
</feature>
<evidence type="ECO:0000256" key="9">
    <source>
        <dbReference type="ARBA" id="ARBA00022786"/>
    </source>
</evidence>
<evidence type="ECO:0000256" key="7">
    <source>
        <dbReference type="ARBA" id="ARBA00022679"/>
    </source>
</evidence>
<feature type="repeat" description="RCC1" evidence="12">
    <location>
        <begin position="1600"/>
        <end position="1651"/>
    </location>
</feature>
<dbReference type="InParanoid" id="A0A2J7PHR1"/>
<gene>
    <name evidence="15" type="ORF">B7P43_G07998</name>
</gene>
<dbReference type="PRINTS" id="PR00633">
    <property type="entry name" value="RCCNDNSATION"/>
</dbReference>
<organism evidence="15 16">
    <name type="scientific">Cryptotermes secundus</name>
    <dbReference type="NCBI Taxonomy" id="105785"/>
    <lineage>
        <taxon>Eukaryota</taxon>
        <taxon>Metazoa</taxon>
        <taxon>Ecdysozoa</taxon>
        <taxon>Arthropoda</taxon>
        <taxon>Hexapoda</taxon>
        <taxon>Insecta</taxon>
        <taxon>Pterygota</taxon>
        <taxon>Neoptera</taxon>
        <taxon>Polyneoptera</taxon>
        <taxon>Dictyoptera</taxon>
        <taxon>Blattodea</taxon>
        <taxon>Blattoidea</taxon>
        <taxon>Termitoidae</taxon>
        <taxon>Kalotermitidae</taxon>
        <taxon>Cryptotermitinae</taxon>
        <taxon>Cryptotermes</taxon>
    </lineage>
</organism>
<feature type="region of interest" description="Disordered" evidence="13">
    <location>
        <begin position="98"/>
        <end position="131"/>
    </location>
</feature>
<protein>
    <recommendedName>
        <fullName evidence="4">HECT-type E3 ubiquitin transferase</fullName>
        <ecNumber evidence="4">2.3.2.26</ecNumber>
    </recommendedName>
</protein>
<dbReference type="CDD" id="cd00078">
    <property type="entry name" value="HECTc"/>
    <property type="match status" value="1"/>
</dbReference>
<evidence type="ECO:0000313" key="15">
    <source>
        <dbReference type="EMBL" id="PNF15863.1"/>
    </source>
</evidence>
<evidence type="ECO:0000256" key="1">
    <source>
        <dbReference type="ARBA" id="ARBA00000885"/>
    </source>
</evidence>
<dbReference type="SUPFAM" id="SSF50978">
    <property type="entry name" value="WD40 repeat-like"/>
    <property type="match status" value="1"/>
</dbReference>
<evidence type="ECO:0000256" key="11">
    <source>
        <dbReference type="PROSITE-ProRule" id="PRU00221"/>
    </source>
</evidence>
<evidence type="ECO:0000256" key="12">
    <source>
        <dbReference type="PROSITE-ProRule" id="PRU00235"/>
    </source>
</evidence>
<dbReference type="Gene3D" id="3.30.2410.10">
    <property type="entry name" value="Hect, E3 ligase catalytic domain"/>
    <property type="match status" value="1"/>
</dbReference>
<dbReference type="InterPro" id="IPR009091">
    <property type="entry name" value="RCC1/BLIP-II"/>
</dbReference>
<comment type="pathway">
    <text evidence="3">Protein modification; protein ubiquitination.</text>
</comment>
<dbReference type="InterPro" id="IPR036322">
    <property type="entry name" value="WD40_repeat_dom_sf"/>
</dbReference>
<feature type="compositionally biased region" description="Polar residues" evidence="13">
    <location>
        <begin position="212"/>
        <end position="236"/>
    </location>
</feature>
<dbReference type="GO" id="GO:0005737">
    <property type="term" value="C:cytoplasm"/>
    <property type="evidence" value="ECO:0007669"/>
    <property type="project" value="UniProtKB-SubCell"/>
</dbReference>